<dbReference type="SUPFAM" id="SSF51445">
    <property type="entry name" value="(Trans)glycosidases"/>
    <property type="match status" value="1"/>
</dbReference>
<dbReference type="Pfam" id="PF17189">
    <property type="entry name" value="Glyco_hydro_30C"/>
    <property type="match status" value="1"/>
</dbReference>
<accession>A0A478EC09</accession>
<sequence>MAAKKPAKSSWLPLPLPTTRRSKLLWIIIGSIVVLAIALGVGLGVGLKGHHNHNPPRNATAFCSNAAGSYKVDNITAPSRFDIASDATINTLPSWPTDTNITAWNLTVDDTKSGYKQIIAGFGATVTDATVSTLSSQDNATQKAILQKLVTSDGANFSVMRHTIGSSDLSAEAYTYDDNNGTTDNDLSNFSLGDQGTAMAQLLAQMKELNSDMTILGSPWSPPGWMKLNGQLVGNTTNNNLDDGYGTSKGLGSTGHSHAFAQYFVKYIQAFADLGVYIDAITIQNEPLNSQAGYPTMYIYADESGKLINGYVGPALRNAKLNTTVWALDDNTDDADYAYTVMNYAADYVDAVAWHCYASTLNWTVLTEFHNQYPNISQYMTECWTPNDLSWTHVVNFTMGPLQNWANGVTAWTLGTNDNAGPHLESGCSSCDGIVSVNSTASADSSDRNAATDYTFNLSYYIMSQFSKFIPPGARILETDGSAVDDNGDGIQAVASLNPDGSRTVVIENTFGNDVNVTVYLNSGVAWVGNVPNSSVTTTPTPTAIPTQPLARRAPAETDSSSTTSTRTQFSLSLSLDLPTDTCTPTIAPDKNGYVPPTECNAMYNYYPSFSAAVAFTVIFGLLLLAHTVQMFAYKIGFVWVMIMGIAWEFAGYLTRVFSTKNQQSQGLAIITQILILLAPLWVNAFDYMVLARMIHFFVPEKRIWPFKPSHLATIFVSLDIGSFLVQGAGGTMASPGASASTIKTGLNIYMGGIGVQQFFICCFLVLAVQFHRQMLRLERLGALQDDKKRWRGLLYSLYFSLIAITVRIVYRLIEFTAGIGLNNTVTTHEWFMYVFDAFPMFLAGGVWCVIHPGRILTGPDAKLPPSGLERILCCGYCCCRCCGGGRKKKIVTADSERPSQEELRPVERDSYASSSPMWRNDRTDSYEPYRSHMA</sequence>
<dbReference type="FunFam" id="3.20.20.80:FF:000128">
    <property type="entry name" value="Endo-1,6-beta-D-glucanase neg1"/>
    <property type="match status" value="1"/>
</dbReference>
<reference evidence="18" key="1">
    <citation type="journal article" date="2015" name="Genome Announc.">
        <title>Draft genome sequence of Talaromyces cellulolyticus strain Y-94, a source of lignocellulosic biomass-degrading enzymes.</title>
        <authorList>
            <person name="Fujii T."/>
            <person name="Koike H."/>
            <person name="Sawayama S."/>
            <person name="Yano S."/>
            <person name="Inoue H."/>
        </authorList>
    </citation>
    <scope>NUCLEOTIDE SEQUENCE [LARGE SCALE GENOMIC DNA]</scope>
    <source>
        <strain evidence="18">Y-94</strain>
    </source>
</reference>
<comment type="similarity">
    <text evidence="3">Belongs to the glycosyl hydrolase 30 family.</text>
</comment>
<evidence type="ECO:0000256" key="8">
    <source>
        <dbReference type="ARBA" id="ARBA00022989"/>
    </source>
</evidence>
<dbReference type="EC" id="3.2.1.75" evidence="12"/>
<dbReference type="Pfam" id="PF02055">
    <property type="entry name" value="Glyco_hydro_30"/>
    <property type="match status" value="1"/>
</dbReference>
<evidence type="ECO:0000256" key="3">
    <source>
        <dbReference type="ARBA" id="ARBA00005382"/>
    </source>
</evidence>
<feature type="domain" description="Glycosyl hydrolase family 30 beta sandwich" evidence="16">
    <location>
        <begin position="486"/>
        <end position="538"/>
    </location>
</feature>
<dbReference type="InterPro" id="IPR033452">
    <property type="entry name" value="GH30_C"/>
</dbReference>
<comment type="catalytic activity">
    <reaction evidence="11">
        <text>Random hydrolysis of (1-&gt;6)-linkages in (1-&gt;6)-beta-D-glucans.</text>
        <dbReference type="EC" id="3.2.1.75"/>
    </reaction>
</comment>
<keyword evidence="18" id="KW-1185">Reference proteome</keyword>
<evidence type="ECO:0000256" key="2">
    <source>
        <dbReference type="ARBA" id="ARBA00004613"/>
    </source>
</evidence>
<keyword evidence="6" id="KW-0732">Signal</keyword>
<feature type="transmembrane region" description="Helical" evidence="14">
    <location>
        <begin position="749"/>
        <end position="772"/>
    </location>
</feature>
<feature type="transmembrane region" description="Helical" evidence="14">
    <location>
        <begin position="793"/>
        <end position="811"/>
    </location>
</feature>
<comment type="subcellular location">
    <subcellularLocation>
        <location evidence="1">Membrane</location>
        <topology evidence="1">Multi-pass membrane protein</topology>
    </subcellularLocation>
    <subcellularLocation>
        <location evidence="2">Secreted</location>
    </subcellularLocation>
</comment>
<evidence type="ECO:0000256" key="6">
    <source>
        <dbReference type="ARBA" id="ARBA00022729"/>
    </source>
</evidence>
<feature type="compositionally biased region" description="Low complexity" evidence="13">
    <location>
        <begin position="558"/>
        <end position="569"/>
    </location>
</feature>
<dbReference type="GO" id="GO:0005576">
    <property type="term" value="C:extracellular region"/>
    <property type="evidence" value="ECO:0007669"/>
    <property type="project" value="UniProtKB-SubCell"/>
</dbReference>
<keyword evidence="5 14" id="KW-0812">Transmembrane</keyword>
<gene>
    <name evidence="17" type="ORF">TCE0_044f16315</name>
</gene>
<feature type="transmembrane region" description="Helical" evidence="14">
    <location>
        <begin position="670"/>
        <end position="691"/>
    </location>
</feature>
<evidence type="ECO:0000256" key="9">
    <source>
        <dbReference type="ARBA" id="ARBA00023136"/>
    </source>
</evidence>
<keyword evidence="8 14" id="KW-1133">Transmembrane helix</keyword>
<dbReference type="Pfam" id="PF04479">
    <property type="entry name" value="RTA1"/>
    <property type="match status" value="1"/>
</dbReference>
<evidence type="ECO:0000256" key="4">
    <source>
        <dbReference type="ARBA" id="ARBA00022525"/>
    </source>
</evidence>
<dbReference type="InterPro" id="IPR033453">
    <property type="entry name" value="Glyco_hydro_30_TIM-barrel"/>
</dbReference>
<keyword evidence="9 14" id="KW-0472">Membrane</keyword>
<evidence type="ECO:0000259" key="16">
    <source>
        <dbReference type="Pfam" id="PF17189"/>
    </source>
</evidence>
<dbReference type="InterPro" id="IPR007568">
    <property type="entry name" value="RTA1"/>
</dbReference>
<feature type="compositionally biased region" description="Low complexity" evidence="13">
    <location>
        <begin position="537"/>
        <end position="549"/>
    </location>
</feature>
<feature type="domain" description="Glycosyl hydrolase family 30 TIM-barrel" evidence="15">
    <location>
        <begin position="119"/>
        <end position="426"/>
    </location>
</feature>
<dbReference type="Proteomes" id="UP000053095">
    <property type="component" value="Unassembled WGS sequence"/>
</dbReference>
<dbReference type="AlphaFoldDB" id="A0A478EC09"/>
<name>A0A478EC09_TALPI</name>
<keyword evidence="4" id="KW-0964">Secreted</keyword>
<feature type="transmembrane region" description="Helical" evidence="14">
    <location>
        <begin position="632"/>
        <end position="650"/>
    </location>
</feature>
<feature type="region of interest" description="Disordered" evidence="13">
    <location>
        <begin position="894"/>
        <end position="935"/>
    </location>
</feature>
<evidence type="ECO:0000256" key="13">
    <source>
        <dbReference type="SAM" id="MobiDB-lite"/>
    </source>
</evidence>
<feature type="transmembrane region" description="Helical" evidence="14">
    <location>
        <begin position="24"/>
        <end position="47"/>
    </location>
</feature>
<dbReference type="GO" id="GO:0046557">
    <property type="term" value="F:glucan endo-1,6-beta-glucosidase activity"/>
    <property type="evidence" value="ECO:0007669"/>
    <property type="project" value="UniProtKB-EC"/>
</dbReference>
<keyword evidence="7" id="KW-0378">Hydrolase</keyword>
<evidence type="ECO:0000256" key="10">
    <source>
        <dbReference type="ARBA" id="ARBA00023295"/>
    </source>
</evidence>
<dbReference type="PANTHER" id="PTHR31465:SF15">
    <property type="entry name" value="LIPID TRANSPORTER ATNI-RELATED"/>
    <property type="match status" value="1"/>
</dbReference>
<evidence type="ECO:0000256" key="12">
    <source>
        <dbReference type="ARBA" id="ARBA00038935"/>
    </source>
</evidence>
<evidence type="ECO:0000256" key="5">
    <source>
        <dbReference type="ARBA" id="ARBA00022692"/>
    </source>
</evidence>
<organism evidence="17 18">
    <name type="scientific">Talaromyces pinophilus</name>
    <name type="common">Penicillium pinophilum</name>
    <dbReference type="NCBI Taxonomy" id="128442"/>
    <lineage>
        <taxon>Eukaryota</taxon>
        <taxon>Fungi</taxon>
        <taxon>Dikarya</taxon>
        <taxon>Ascomycota</taxon>
        <taxon>Pezizomycotina</taxon>
        <taxon>Eurotiomycetes</taxon>
        <taxon>Eurotiomycetidae</taxon>
        <taxon>Eurotiales</taxon>
        <taxon>Trichocomaceae</taxon>
        <taxon>Talaromyces</taxon>
        <taxon>Talaromyces sect. Talaromyces</taxon>
    </lineage>
</organism>
<feature type="compositionally biased region" description="Basic and acidic residues" evidence="13">
    <location>
        <begin position="920"/>
        <end position="935"/>
    </location>
</feature>
<evidence type="ECO:0000256" key="14">
    <source>
        <dbReference type="SAM" id="Phobius"/>
    </source>
</evidence>
<evidence type="ECO:0000256" key="11">
    <source>
        <dbReference type="ARBA" id="ARBA00036633"/>
    </source>
</evidence>
<dbReference type="GO" id="GO:0016020">
    <property type="term" value="C:membrane"/>
    <property type="evidence" value="ECO:0007669"/>
    <property type="project" value="UniProtKB-SubCell"/>
</dbReference>
<feature type="region of interest" description="Disordered" evidence="13">
    <location>
        <begin position="536"/>
        <end position="569"/>
    </location>
</feature>
<feature type="transmembrane region" description="Helical" evidence="14">
    <location>
        <begin position="606"/>
        <end position="625"/>
    </location>
</feature>
<protein>
    <recommendedName>
        <fullName evidence="12">glucan endo-1,6-beta-glucosidase</fullName>
        <ecNumber evidence="12">3.2.1.75</ecNumber>
    </recommendedName>
</protein>
<feature type="transmembrane region" description="Helical" evidence="14">
    <location>
        <begin position="831"/>
        <end position="851"/>
    </location>
</feature>
<evidence type="ECO:0000256" key="7">
    <source>
        <dbReference type="ARBA" id="ARBA00022801"/>
    </source>
</evidence>
<dbReference type="Gene3D" id="3.20.20.80">
    <property type="entry name" value="Glycosidases"/>
    <property type="match status" value="1"/>
</dbReference>
<dbReference type="EMBL" id="DF933840">
    <property type="protein sequence ID" value="GAM42388.1"/>
    <property type="molecule type" value="Genomic_DNA"/>
</dbReference>
<feature type="compositionally biased region" description="Basic and acidic residues" evidence="13">
    <location>
        <begin position="895"/>
        <end position="911"/>
    </location>
</feature>
<feature type="transmembrane region" description="Helical" evidence="14">
    <location>
        <begin position="712"/>
        <end position="729"/>
    </location>
</feature>
<dbReference type="InterPro" id="IPR017853">
    <property type="entry name" value="GH"/>
</dbReference>
<evidence type="ECO:0000313" key="18">
    <source>
        <dbReference type="Proteomes" id="UP000053095"/>
    </source>
</evidence>
<evidence type="ECO:0000259" key="15">
    <source>
        <dbReference type="Pfam" id="PF02055"/>
    </source>
</evidence>
<dbReference type="PANTHER" id="PTHR31465">
    <property type="entry name" value="PROTEIN RTA1-RELATED"/>
    <property type="match status" value="1"/>
</dbReference>
<evidence type="ECO:0000313" key="17">
    <source>
        <dbReference type="EMBL" id="GAM42388.1"/>
    </source>
</evidence>
<proteinExistence type="inferred from homology"/>
<keyword evidence="10" id="KW-0326">Glycosidase</keyword>
<evidence type="ECO:0000256" key="1">
    <source>
        <dbReference type="ARBA" id="ARBA00004141"/>
    </source>
</evidence>